<sequence>MYSCPDHTYRQVKCKHIWAVEFNLAIREEVKQKV</sequence>
<name>X0WSK2_9ZZZZ</name>
<comment type="caution">
    <text evidence="1">The sequence shown here is derived from an EMBL/GenBank/DDBJ whole genome shotgun (WGS) entry which is preliminary data.</text>
</comment>
<dbReference type="EMBL" id="BARS01045518">
    <property type="protein sequence ID" value="GAG33650.1"/>
    <property type="molecule type" value="Genomic_DNA"/>
</dbReference>
<feature type="non-terminal residue" evidence="1">
    <location>
        <position position="34"/>
    </location>
</feature>
<evidence type="ECO:0008006" key="2">
    <source>
        <dbReference type="Google" id="ProtNLM"/>
    </source>
</evidence>
<organism evidence="1">
    <name type="scientific">marine sediment metagenome</name>
    <dbReference type="NCBI Taxonomy" id="412755"/>
    <lineage>
        <taxon>unclassified sequences</taxon>
        <taxon>metagenomes</taxon>
        <taxon>ecological metagenomes</taxon>
    </lineage>
</organism>
<accession>X0WSK2</accession>
<proteinExistence type="predicted"/>
<reference evidence="1" key="1">
    <citation type="journal article" date="2014" name="Front. Microbiol.">
        <title>High frequency of phylogenetically diverse reductive dehalogenase-homologous genes in deep subseafloor sedimentary metagenomes.</title>
        <authorList>
            <person name="Kawai M."/>
            <person name="Futagami T."/>
            <person name="Toyoda A."/>
            <person name="Takaki Y."/>
            <person name="Nishi S."/>
            <person name="Hori S."/>
            <person name="Arai W."/>
            <person name="Tsubouchi T."/>
            <person name="Morono Y."/>
            <person name="Uchiyama I."/>
            <person name="Ito T."/>
            <person name="Fujiyama A."/>
            <person name="Inagaki F."/>
            <person name="Takami H."/>
        </authorList>
    </citation>
    <scope>NUCLEOTIDE SEQUENCE</scope>
    <source>
        <strain evidence="1">Expedition CK06-06</strain>
    </source>
</reference>
<gene>
    <name evidence="1" type="ORF">S01H1_68635</name>
</gene>
<dbReference type="AlphaFoldDB" id="X0WSK2"/>
<protein>
    <recommendedName>
        <fullName evidence="2">SWIM-type domain-containing protein</fullName>
    </recommendedName>
</protein>
<evidence type="ECO:0000313" key="1">
    <source>
        <dbReference type="EMBL" id="GAG33650.1"/>
    </source>
</evidence>